<sequence length="276" mass="31004">MDIYICYNAISYSIAHALARRGLSLIIYDDVRLITKPTRHALQMGFSAKAYRLLNLLIRFRSVGVVYLPHHIHPPPVLQAAAAARAVHYLDDGLDTLRDSPRNFNLDNYAPDSTLYTFFEYRRLGAWLEGRKVSRVASFRDYPDFELMRTKLINVRGATVVIESAGLSRVDLGRLGPDAIIFGHPNPQKNHPHRAARVLTEKFNVERSLCAEPARRVFVGESIALVYLLYFNPFPQTEIHVYLDDAGNLSALTPLIAAHSNVKLMNGADARCAPCC</sequence>
<proteinExistence type="predicted"/>
<evidence type="ECO:0000313" key="1">
    <source>
        <dbReference type="EMBL" id="GLI94754.1"/>
    </source>
</evidence>
<dbReference type="RefSeq" id="WP_281804929.1">
    <property type="nucleotide sequence ID" value="NZ_BSEC01000001.1"/>
</dbReference>
<accession>A0A9W6GXD7</accession>
<gene>
    <name evidence="1" type="ORF">LMG27198_37460</name>
</gene>
<name>A0A9W6GXD7_9HYPH</name>
<reference evidence="1" key="1">
    <citation type="journal article" date="2023" name="Int. J. Syst. Evol. Microbiol.">
        <title>Methylocystis iwaonis sp. nov., a type II methane-oxidizing bacterium from surface soil of a rice paddy field in Japan, and emended description of the genus Methylocystis (ex Whittenbury et al. 1970) Bowman et al. 1993.</title>
        <authorList>
            <person name="Kaise H."/>
            <person name="Sawadogo J.B."/>
            <person name="Alam M.S."/>
            <person name="Ueno C."/>
            <person name="Dianou D."/>
            <person name="Shinjo R."/>
            <person name="Asakawa S."/>
        </authorList>
    </citation>
    <scope>NUCLEOTIDE SEQUENCE</scope>
    <source>
        <strain evidence="1">LMG27198</strain>
    </source>
</reference>
<protein>
    <submittedName>
        <fullName evidence="1">Uncharacterized protein</fullName>
    </submittedName>
</protein>
<dbReference type="Proteomes" id="UP001144323">
    <property type="component" value="Unassembled WGS sequence"/>
</dbReference>
<organism evidence="1 2">
    <name type="scientific">Methylocystis echinoides</name>
    <dbReference type="NCBI Taxonomy" id="29468"/>
    <lineage>
        <taxon>Bacteria</taxon>
        <taxon>Pseudomonadati</taxon>
        <taxon>Pseudomonadota</taxon>
        <taxon>Alphaproteobacteria</taxon>
        <taxon>Hyphomicrobiales</taxon>
        <taxon>Methylocystaceae</taxon>
        <taxon>Methylocystis</taxon>
    </lineage>
</organism>
<keyword evidence="2" id="KW-1185">Reference proteome</keyword>
<comment type="caution">
    <text evidence="1">The sequence shown here is derived from an EMBL/GenBank/DDBJ whole genome shotgun (WGS) entry which is preliminary data.</text>
</comment>
<dbReference type="EMBL" id="BSEC01000001">
    <property type="protein sequence ID" value="GLI94754.1"/>
    <property type="molecule type" value="Genomic_DNA"/>
</dbReference>
<dbReference type="AlphaFoldDB" id="A0A9W6GXD7"/>
<evidence type="ECO:0000313" key="2">
    <source>
        <dbReference type="Proteomes" id="UP001144323"/>
    </source>
</evidence>